<evidence type="ECO:0000313" key="2">
    <source>
        <dbReference type="EMBL" id="KKM76585.1"/>
    </source>
</evidence>
<evidence type="ECO:0000256" key="1">
    <source>
        <dbReference type="SAM" id="MobiDB-lite"/>
    </source>
</evidence>
<sequence>MPEAFIRCQRKGGRIRTVTPKEGVTIPVCYPKGGGSPVHGEVHHSNKKEGTK</sequence>
<gene>
    <name evidence="2" type="ORF">LCGC14_1378660</name>
</gene>
<dbReference type="EMBL" id="LAZR01008785">
    <property type="protein sequence ID" value="KKM76585.1"/>
    <property type="molecule type" value="Genomic_DNA"/>
</dbReference>
<organism evidence="2">
    <name type="scientific">marine sediment metagenome</name>
    <dbReference type="NCBI Taxonomy" id="412755"/>
    <lineage>
        <taxon>unclassified sequences</taxon>
        <taxon>metagenomes</taxon>
        <taxon>ecological metagenomes</taxon>
    </lineage>
</organism>
<feature type="region of interest" description="Disordered" evidence="1">
    <location>
        <begin position="31"/>
        <end position="52"/>
    </location>
</feature>
<reference evidence="2" key="1">
    <citation type="journal article" date="2015" name="Nature">
        <title>Complex archaea that bridge the gap between prokaryotes and eukaryotes.</title>
        <authorList>
            <person name="Spang A."/>
            <person name="Saw J.H."/>
            <person name="Jorgensen S.L."/>
            <person name="Zaremba-Niedzwiedzka K."/>
            <person name="Martijn J."/>
            <person name="Lind A.E."/>
            <person name="van Eijk R."/>
            <person name="Schleper C."/>
            <person name="Guy L."/>
            <person name="Ettema T.J."/>
        </authorList>
    </citation>
    <scope>NUCLEOTIDE SEQUENCE</scope>
</reference>
<dbReference type="AlphaFoldDB" id="A0A0F9MIP0"/>
<feature type="compositionally biased region" description="Basic and acidic residues" evidence="1">
    <location>
        <begin position="40"/>
        <end position="52"/>
    </location>
</feature>
<name>A0A0F9MIP0_9ZZZZ</name>
<comment type="caution">
    <text evidence="2">The sequence shown here is derived from an EMBL/GenBank/DDBJ whole genome shotgun (WGS) entry which is preliminary data.</text>
</comment>
<accession>A0A0F9MIP0</accession>
<protein>
    <submittedName>
        <fullName evidence="2">Uncharacterized protein</fullName>
    </submittedName>
</protein>
<proteinExistence type="predicted"/>